<protein>
    <recommendedName>
        <fullName evidence="1">CoA-binding domain-containing protein</fullName>
    </recommendedName>
</protein>
<proteinExistence type="predicted"/>
<organism evidence="2">
    <name type="scientific">Aplanochytrium stocchinoi</name>
    <dbReference type="NCBI Taxonomy" id="215587"/>
    <lineage>
        <taxon>Eukaryota</taxon>
        <taxon>Sar</taxon>
        <taxon>Stramenopiles</taxon>
        <taxon>Bigyra</taxon>
        <taxon>Labyrinthulomycetes</taxon>
        <taxon>Thraustochytrida</taxon>
        <taxon>Thraustochytriidae</taxon>
        <taxon>Aplanochytrium</taxon>
    </lineage>
</organism>
<feature type="domain" description="CoA-binding" evidence="1">
    <location>
        <begin position="7"/>
        <end position="99"/>
    </location>
</feature>
<dbReference type="SMART" id="SM00881">
    <property type="entry name" value="CoA_binding"/>
    <property type="match status" value="1"/>
</dbReference>
<dbReference type="Pfam" id="PF13380">
    <property type="entry name" value="CoA_binding_2"/>
    <property type="match status" value="1"/>
</dbReference>
<dbReference type="Gene3D" id="3.40.50.720">
    <property type="entry name" value="NAD(P)-binding Rossmann-like Domain"/>
    <property type="match status" value="1"/>
</dbReference>
<dbReference type="EMBL" id="HBIN01012207">
    <property type="protein sequence ID" value="CAE0438949.1"/>
    <property type="molecule type" value="Transcribed_RNA"/>
</dbReference>
<dbReference type="SUPFAM" id="SSF51735">
    <property type="entry name" value="NAD(P)-binding Rossmann-fold domains"/>
    <property type="match status" value="1"/>
</dbReference>
<reference evidence="2" key="1">
    <citation type="submission" date="2021-01" db="EMBL/GenBank/DDBJ databases">
        <authorList>
            <person name="Corre E."/>
            <person name="Pelletier E."/>
            <person name="Niang G."/>
            <person name="Scheremetjew M."/>
            <person name="Finn R."/>
            <person name="Kale V."/>
            <person name="Holt S."/>
            <person name="Cochrane G."/>
            <person name="Meng A."/>
            <person name="Brown T."/>
            <person name="Cohen L."/>
        </authorList>
    </citation>
    <scope>NUCLEOTIDE SEQUENCE</scope>
    <source>
        <strain evidence="2">GSBS06</strain>
    </source>
</reference>
<name>A0A7S3PI12_9STRA</name>
<dbReference type="AlphaFoldDB" id="A0A7S3PI12"/>
<evidence type="ECO:0000313" key="2">
    <source>
        <dbReference type="EMBL" id="CAE0438949.1"/>
    </source>
</evidence>
<gene>
    <name evidence="2" type="ORF">ASTO00021_LOCUS9173</name>
</gene>
<evidence type="ECO:0000259" key="1">
    <source>
        <dbReference type="SMART" id="SM00881"/>
    </source>
</evidence>
<dbReference type="InterPro" id="IPR003781">
    <property type="entry name" value="CoA-bd"/>
</dbReference>
<dbReference type="PANTHER" id="PTHR33303">
    <property type="entry name" value="CYTOPLASMIC PROTEIN-RELATED"/>
    <property type="match status" value="1"/>
</dbReference>
<accession>A0A7S3PI12</accession>
<dbReference type="PANTHER" id="PTHR33303:SF2">
    <property type="entry name" value="COA-BINDING DOMAIN-CONTAINING PROTEIN"/>
    <property type="match status" value="1"/>
</dbReference>
<sequence>MSLIQDFLACDSFAVVGASSDRNKFGNKCLRKYMEKGLEVVPIHPKETTVEGLAVKQLKDLENPANIGVSIVTPPSVTVKVIEEAKSLGFTHLWLQPGAESTEVVQKANDLGLELIYGGPCILVTLGNNPLKKMLVGKTCAIS</sequence>
<dbReference type="InterPro" id="IPR036291">
    <property type="entry name" value="NAD(P)-bd_dom_sf"/>
</dbReference>